<feature type="region of interest" description="Disordered" evidence="1">
    <location>
        <begin position="279"/>
        <end position="307"/>
    </location>
</feature>
<evidence type="ECO:0000313" key="4">
    <source>
        <dbReference type="Proteomes" id="UP000230605"/>
    </source>
</evidence>
<dbReference type="EMBL" id="LKMD01000104">
    <property type="protein sequence ID" value="PIA94240.1"/>
    <property type="molecule type" value="Genomic_DNA"/>
</dbReference>
<evidence type="ECO:0000313" key="2">
    <source>
        <dbReference type="EMBL" id="PIA94240.1"/>
    </source>
</evidence>
<reference evidence="3 5" key="2">
    <citation type="submission" date="2023-09" db="EMBL/GenBank/DDBJ databases">
        <title>Complete-Gapless Cercospora beticola genome.</title>
        <authorList>
            <person name="Wyatt N.A."/>
            <person name="Spanner R.E."/>
            <person name="Bolton M.D."/>
        </authorList>
    </citation>
    <scope>NUCLEOTIDE SEQUENCE [LARGE SCALE GENOMIC DNA]</scope>
    <source>
        <strain evidence="3">Cb09-40</strain>
    </source>
</reference>
<name>A0A2G5HNY2_CERBT</name>
<feature type="compositionally biased region" description="Polar residues" evidence="1">
    <location>
        <begin position="137"/>
        <end position="150"/>
    </location>
</feature>
<dbReference type="AlphaFoldDB" id="A0A2G5HNY2"/>
<feature type="compositionally biased region" description="Polar residues" evidence="1">
    <location>
        <begin position="40"/>
        <end position="68"/>
    </location>
</feature>
<reference evidence="2 4" key="1">
    <citation type="submission" date="2015-10" db="EMBL/GenBank/DDBJ databases">
        <title>The cercosporin biosynthetic gene cluster was horizontally transferred to several fungal lineages and shown to be expanded in Cercospora beticola based on microsynteny with recipient genomes.</title>
        <authorList>
            <person name="De Jonge R."/>
            <person name="Ebert M.K."/>
            <person name="Suttle J.C."/>
            <person name="Jurick Ii W.M."/>
            <person name="Secor G.A."/>
            <person name="Thomma B.P."/>
            <person name="Van De Peer Y."/>
            <person name="Bolton M.D."/>
        </authorList>
    </citation>
    <scope>NUCLEOTIDE SEQUENCE [LARGE SCALE GENOMIC DNA]</scope>
    <source>
        <strain evidence="2 4">09-40</strain>
    </source>
</reference>
<keyword evidence="5" id="KW-1185">Reference proteome</keyword>
<feature type="compositionally biased region" description="Basic and acidic residues" evidence="1">
    <location>
        <begin position="409"/>
        <end position="419"/>
    </location>
</feature>
<dbReference type="EMBL" id="CP134189">
    <property type="protein sequence ID" value="WPB05214.1"/>
    <property type="molecule type" value="Genomic_DNA"/>
</dbReference>
<evidence type="ECO:0000313" key="3">
    <source>
        <dbReference type="EMBL" id="WPB05214.1"/>
    </source>
</evidence>
<sequence length="450" mass="48255">MNPSSPPVALDAELAVSPPTSSTAHHQPDRPKSPPLAFAPSSNDSLFARNSSPHALTANHPTSPSQSIMGRLSPLSESPLALQAIIDKQAEALRQLHKAFQAERESWDLERQRFFERICSLEQLLKNGEHHSPEKSPVSTPTRSNGNGIVSPQARAAHPPGINLPTIAEIENIQPLAARRDGAPQSIALPGIMAVPGEERQRQSSVVSFTNAEGLQVEEIPLPLPSAGLSPPPPVNRMLAGHTPIKVPRRPTPPPENSLSMDGIEDTPTRHNTHVNTYLTQSSDEEEDMPLKGPLNMPELPHRPDDTNFTLEALSSRLQEISEHPEEEKSKPLVYAKPSPGLASPAEDANEGADSAILPFVEDPISPANTRALDSNAIQSPSSAFGSNLSPSVSNTKSPGPSGALSPQEQHEAKIHQEFEQGGIRLKKKTSTNFGAPFGSLAGLPIRKMS</sequence>
<organism evidence="2 4">
    <name type="scientific">Cercospora beticola</name>
    <name type="common">Sugarbeet leaf spot fungus</name>
    <dbReference type="NCBI Taxonomy" id="122368"/>
    <lineage>
        <taxon>Eukaryota</taxon>
        <taxon>Fungi</taxon>
        <taxon>Dikarya</taxon>
        <taxon>Ascomycota</taxon>
        <taxon>Pezizomycotina</taxon>
        <taxon>Dothideomycetes</taxon>
        <taxon>Dothideomycetidae</taxon>
        <taxon>Mycosphaerellales</taxon>
        <taxon>Mycosphaerellaceae</taxon>
        <taxon>Cercospora</taxon>
    </lineage>
</organism>
<protein>
    <submittedName>
        <fullName evidence="2">Uncharacterized protein</fullName>
    </submittedName>
</protein>
<accession>A0A2G5HNY2</accession>
<evidence type="ECO:0000256" key="1">
    <source>
        <dbReference type="SAM" id="MobiDB-lite"/>
    </source>
</evidence>
<dbReference type="Proteomes" id="UP001302367">
    <property type="component" value="Chromosome 6"/>
</dbReference>
<dbReference type="Proteomes" id="UP000230605">
    <property type="component" value="Chromosome 6"/>
</dbReference>
<proteinExistence type="predicted"/>
<dbReference type="OrthoDB" id="3784117at2759"/>
<feature type="compositionally biased region" description="Basic and acidic residues" evidence="1">
    <location>
        <begin position="321"/>
        <end position="331"/>
    </location>
</feature>
<evidence type="ECO:0000313" key="5">
    <source>
        <dbReference type="Proteomes" id="UP001302367"/>
    </source>
</evidence>
<feature type="region of interest" description="Disordered" evidence="1">
    <location>
        <begin position="1"/>
        <end position="72"/>
    </location>
</feature>
<feature type="region of interest" description="Disordered" evidence="1">
    <location>
        <begin position="126"/>
        <end position="152"/>
    </location>
</feature>
<gene>
    <name evidence="2" type="ORF">CB0940_08634</name>
    <name evidence="3" type="ORF">RHO25_009865</name>
</gene>
<feature type="region of interest" description="Disordered" evidence="1">
    <location>
        <begin position="321"/>
        <end position="450"/>
    </location>
</feature>
<feature type="compositionally biased region" description="Polar residues" evidence="1">
    <location>
        <begin position="367"/>
        <end position="399"/>
    </location>
</feature>